<keyword evidence="2" id="KW-0862">Zinc</keyword>
<feature type="transmembrane region" description="Helical" evidence="4">
    <location>
        <begin position="6"/>
        <end position="23"/>
    </location>
</feature>
<dbReference type="Pfam" id="PF13920">
    <property type="entry name" value="zf-C3HC4_3"/>
    <property type="match status" value="1"/>
</dbReference>
<sequence length="169" mass="19959">MYLESWFSTAGLGLVMTFCWIMGPEHVHYWDYLCLPSLLCVHLFLLWFVNKPEQFEELCDAMTEFSLELRYRIRRFFKSYGWLLDMRVKIVAKNGCTCPTVKRNEERVEAVPQNEIQCLVCLSNSEMVVLIPCGHIHVCRACILRLHSSDQKTCPYCSVPTEKWLRVYY</sequence>
<keyword evidence="4" id="KW-1133">Transmembrane helix</keyword>
<dbReference type="GO" id="GO:0008270">
    <property type="term" value="F:zinc ion binding"/>
    <property type="evidence" value="ECO:0007669"/>
    <property type="project" value="UniProtKB-KW"/>
</dbReference>
<dbReference type="InterPro" id="IPR013083">
    <property type="entry name" value="Znf_RING/FYVE/PHD"/>
</dbReference>
<keyword evidence="1 3" id="KW-0863">Zinc-finger</keyword>
<name>A0A1D1VVD4_RAMVA</name>
<accession>A0A1D1VVD4</accession>
<dbReference type="OrthoDB" id="66726at2759"/>
<comment type="caution">
    <text evidence="6">The sequence shown here is derived from an EMBL/GenBank/DDBJ whole genome shotgun (WGS) entry which is preliminary data.</text>
</comment>
<feature type="domain" description="RING-type" evidence="5">
    <location>
        <begin position="118"/>
        <end position="158"/>
    </location>
</feature>
<evidence type="ECO:0000256" key="3">
    <source>
        <dbReference type="PROSITE-ProRule" id="PRU00175"/>
    </source>
</evidence>
<evidence type="ECO:0000259" key="5">
    <source>
        <dbReference type="PROSITE" id="PS50089"/>
    </source>
</evidence>
<dbReference type="AlphaFoldDB" id="A0A1D1VVD4"/>
<gene>
    <name evidence="6" type="primary">RvY_15193-1</name>
    <name evidence="6" type="synonym">RvY_15193.1</name>
    <name evidence="6" type="ORF">RvY_15193</name>
</gene>
<evidence type="ECO:0000313" key="6">
    <source>
        <dbReference type="EMBL" id="GAV05001.1"/>
    </source>
</evidence>
<dbReference type="PROSITE" id="PS50089">
    <property type="entry name" value="ZF_RING_2"/>
    <property type="match status" value="1"/>
</dbReference>
<dbReference type="SUPFAM" id="SSF57850">
    <property type="entry name" value="RING/U-box"/>
    <property type="match status" value="1"/>
</dbReference>
<dbReference type="Proteomes" id="UP000186922">
    <property type="component" value="Unassembled WGS sequence"/>
</dbReference>
<proteinExistence type="predicted"/>
<evidence type="ECO:0000256" key="1">
    <source>
        <dbReference type="ARBA" id="ARBA00022771"/>
    </source>
</evidence>
<keyword evidence="4" id="KW-0472">Membrane</keyword>
<feature type="transmembrane region" description="Helical" evidence="4">
    <location>
        <begin position="30"/>
        <end position="49"/>
    </location>
</feature>
<evidence type="ECO:0000256" key="2">
    <source>
        <dbReference type="ARBA" id="ARBA00022833"/>
    </source>
</evidence>
<keyword evidence="7" id="KW-1185">Reference proteome</keyword>
<dbReference type="SMART" id="SM00184">
    <property type="entry name" value="RING"/>
    <property type="match status" value="1"/>
</dbReference>
<evidence type="ECO:0000313" key="7">
    <source>
        <dbReference type="Proteomes" id="UP000186922"/>
    </source>
</evidence>
<dbReference type="InterPro" id="IPR001841">
    <property type="entry name" value="Znf_RING"/>
</dbReference>
<dbReference type="EMBL" id="BDGG01000011">
    <property type="protein sequence ID" value="GAV05001.1"/>
    <property type="molecule type" value="Genomic_DNA"/>
</dbReference>
<keyword evidence="4" id="KW-0812">Transmembrane</keyword>
<evidence type="ECO:0000256" key="4">
    <source>
        <dbReference type="SAM" id="Phobius"/>
    </source>
</evidence>
<dbReference type="Gene3D" id="3.30.40.10">
    <property type="entry name" value="Zinc/RING finger domain, C3HC4 (zinc finger)"/>
    <property type="match status" value="1"/>
</dbReference>
<keyword evidence="1 3" id="KW-0479">Metal-binding</keyword>
<organism evidence="6 7">
    <name type="scientific">Ramazzottius varieornatus</name>
    <name type="common">Water bear</name>
    <name type="synonym">Tardigrade</name>
    <dbReference type="NCBI Taxonomy" id="947166"/>
    <lineage>
        <taxon>Eukaryota</taxon>
        <taxon>Metazoa</taxon>
        <taxon>Ecdysozoa</taxon>
        <taxon>Tardigrada</taxon>
        <taxon>Eutardigrada</taxon>
        <taxon>Parachela</taxon>
        <taxon>Hypsibioidea</taxon>
        <taxon>Ramazzottiidae</taxon>
        <taxon>Ramazzottius</taxon>
    </lineage>
</organism>
<protein>
    <recommendedName>
        <fullName evidence="5">RING-type domain-containing protein</fullName>
    </recommendedName>
</protein>
<reference evidence="6 7" key="1">
    <citation type="journal article" date="2016" name="Nat. Commun.">
        <title>Extremotolerant tardigrade genome and improved radiotolerance of human cultured cells by tardigrade-unique protein.</title>
        <authorList>
            <person name="Hashimoto T."/>
            <person name="Horikawa D.D."/>
            <person name="Saito Y."/>
            <person name="Kuwahara H."/>
            <person name="Kozuka-Hata H."/>
            <person name="Shin-I T."/>
            <person name="Minakuchi Y."/>
            <person name="Ohishi K."/>
            <person name="Motoyama A."/>
            <person name="Aizu T."/>
            <person name="Enomoto A."/>
            <person name="Kondo K."/>
            <person name="Tanaka S."/>
            <person name="Hara Y."/>
            <person name="Koshikawa S."/>
            <person name="Sagara H."/>
            <person name="Miura T."/>
            <person name="Yokobori S."/>
            <person name="Miyagawa K."/>
            <person name="Suzuki Y."/>
            <person name="Kubo T."/>
            <person name="Oyama M."/>
            <person name="Kohara Y."/>
            <person name="Fujiyama A."/>
            <person name="Arakawa K."/>
            <person name="Katayama T."/>
            <person name="Toyoda A."/>
            <person name="Kunieda T."/>
        </authorList>
    </citation>
    <scope>NUCLEOTIDE SEQUENCE [LARGE SCALE GENOMIC DNA]</scope>
    <source>
        <strain evidence="6 7">YOKOZUNA-1</strain>
    </source>
</reference>